<evidence type="ECO:0000313" key="3">
    <source>
        <dbReference type="Proteomes" id="UP000242957"/>
    </source>
</evidence>
<organism evidence="2 3">
    <name type="scientific">Pseudomonas jinjuensis</name>
    <dbReference type="NCBI Taxonomy" id="198616"/>
    <lineage>
        <taxon>Bacteria</taxon>
        <taxon>Pseudomonadati</taxon>
        <taxon>Pseudomonadota</taxon>
        <taxon>Gammaproteobacteria</taxon>
        <taxon>Pseudomonadales</taxon>
        <taxon>Pseudomonadaceae</taxon>
        <taxon>Pseudomonas</taxon>
    </lineage>
</organism>
<evidence type="ECO:0000259" key="1">
    <source>
        <dbReference type="PROSITE" id="PS50887"/>
    </source>
</evidence>
<dbReference type="InterPro" id="IPR029787">
    <property type="entry name" value="Nucleotide_cyclase"/>
</dbReference>
<feature type="domain" description="GGDEF" evidence="1">
    <location>
        <begin position="346"/>
        <end position="464"/>
    </location>
</feature>
<dbReference type="InterPro" id="IPR000160">
    <property type="entry name" value="GGDEF_dom"/>
</dbReference>
<gene>
    <name evidence="2" type="ORF">SAMN05216193_1095</name>
</gene>
<dbReference type="EMBL" id="FNIJ01000009">
    <property type="protein sequence ID" value="SDO22510.1"/>
    <property type="molecule type" value="Genomic_DNA"/>
</dbReference>
<dbReference type="Gene3D" id="3.30.70.270">
    <property type="match status" value="1"/>
</dbReference>
<dbReference type="Proteomes" id="UP000242957">
    <property type="component" value="Unassembled WGS sequence"/>
</dbReference>
<protein>
    <submittedName>
        <fullName evidence="2">Diguanylate cyclase, GGDEF domain</fullName>
    </submittedName>
</protein>
<dbReference type="InterPro" id="IPR043128">
    <property type="entry name" value="Rev_trsase/Diguanyl_cyclase"/>
</dbReference>
<dbReference type="Pfam" id="PF18551">
    <property type="entry name" value="TackOD1"/>
    <property type="match status" value="1"/>
</dbReference>
<keyword evidence="3" id="KW-1185">Reference proteome</keyword>
<proteinExistence type="predicted"/>
<dbReference type="Pfam" id="PF00990">
    <property type="entry name" value="GGDEF"/>
    <property type="match status" value="1"/>
</dbReference>
<dbReference type="PROSITE" id="PS50887">
    <property type="entry name" value="GGDEF"/>
    <property type="match status" value="1"/>
</dbReference>
<name>A0A1H0HTU2_9PSED</name>
<evidence type="ECO:0000313" key="2">
    <source>
        <dbReference type="EMBL" id="SDO22510.1"/>
    </source>
</evidence>
<dbReference type="OrthoDB" id="8432393at2"/>
<accession>A0A1H0HTU2</accession>
<reference evidence="3" key="1">
    <citation type="submission" date="2016-10" db="EMBL/GenBank/DDBJ databases">
        <authorList>
            <person name="Varghese N."/>
            <person name="Submissions S."/>
        </authorList>
    </citation>
    <scope>NUCLEOTIDE SEQUENCE [LARGE SCALE GENOMIC DNA]</scope>
    <source>
        <strain evidence="3">JCM 21621</strain>
    </source>
</reference>
<sequence>MVTASPRVALVGTGSSRYSGSELDHFPDYDGLESAPAYDVLLLDLPGTQAGRMLRSLRQDPRYRFALIYCCQDLDSWCIALGDGPPPADPGAITPLWRLWRERFSLFNRGAAPTRFEERALAWLWLRSRGAVHAVRDASVPQHYRYPLLEALADSEEINQFSWLQLMGQQGWLEAGELIDRLRLCTNCGSGRLNYVDVCPECQALDIGRQPSLHCFTCGHVGPQEHFLKEGLLLCPNCLTRLRHIGSDYDRPLENYRCRNCQAFFVDAAVEARCLDCGENHEPGKLRVREVRHFRLGEAGRLRCREGFSATSANMDSFGSLNLLPRQAFLELLNWQLQLTTRHRDPPFSLLGLRYVNLLELLSQLGEMRGHALLDGLVERLQEAVRETDRCCRLSEEVLWLLMPHTDAAGLEVVRQRLAKGAERLTIEKATRIEVRLATFTAPDEQVEQEDAALLLARLTGQLG</sequence>
<dbReference type="SUPFAM" id="SSF55073">
    <property type="entry name" value="Nucleotide cyclase"/>
    <property type="match status" value="1"/>
</dbReference>
<dbReference type="RefSeq" id="WP_084315383.1">
    <property type="nucleotide sequence ID" value="NZ_FNIJ01000009.1"/>
</dbReference>
<dbReference type="STRING" id="198616.SAMN05216193_1095"/>
<dbReference type="AlphaFoldDB" id="A0A1H0HTU2"/>
<dbReference type="InterPro" id="IPR040572">
    <property type="entry name" value="TackOD1"/>
</dbReference>
<dbReference type="SMART" id="SM00267">
    <property type="entry name" value="GGDEF"/>
    <property type="match status" value="1"/>
</dbReference>